<protein>
    <recommendedName>
        <fullName evidence="4">EF-hand domain-containing protein</fullName>
    </recommendedName>
</protein>
<evidence type="ECO:0000313" key="2">
    <source>
        <dbReference type="EMBL" id="OMJ83373.1"/>
    </source>
</evidence>
<dbReference type="Proteomes" id="UP000187209">
    <property type="component" value="Unassembled WGS sequence"/>
</dbReference>
<dbReference type="PANTHER" id="PTHR37028">
    <property type="entry name" value="UNNAMED PRODUCT-RELATED"/>
    <property type="match status" value="1"/>
</dbReference>
<gene>
    <name evidence="2" type="ORF">SteCoe_15703</name>
</gene>
<feature type="compositionally biased region" description="Polar residues" evidence="1">
    <location>
        <begin position="53"/>
        <end position="72"/>
    </location>
</feature>
<name>A0A1R2C2W1_9CILI</name>
<accession>A0A1R2C2W1</accession>
<keyword evidence="3" id="KW-1185">Reference proteome</keyword>
<dbReference type="EMBL" id="MPUH01000306">
    <property type="protein sequence ID" value="OMJ83373.1"/>
    <property type="molecule type" value="Genomic_DNA"/>
</dbReference>
<reference evidence="2 3" key="1">
    <citation type="submission" date="2016-11" db="EMBL/GenBank/DDBJ databases">
        <title>The macronuclear genome of Stentor coeruleus: a giant cell with tiny introns.</title>
        <authorList>
            <person name="Slabodnick M."/>
            <person name="Ruby J.G."/>
            <person name="Reiff S.B."/>
            <person name="Swart E.C."/>
            <person name="Gosai S."/>
            <person name="Prabakaran S."/>
            <person name="Witkowska E."/>
            <person name="Larue G.E."/>
            <person name="Fisher S."/>
            <person name="Freeman R.M."/>
            <person name="Gunawardena J."/>
            <person name="Chu W."/>
            <person name="Stover N.A."/>
            <person name="Gregory B.D."/>
            <person name="Nowacki M."/>
            <person name="Derisi J."/>
            <person name="Roy S.W."/>
            <person name="Marshall W.F."/>
            <person name="Sood P."/>
        </authorList>
    </citation>
    <scope>NUCLEOTIDE SEQUENCE [LARGE SCALE GENOMIC DNA]</scope>
    <source>
        <strain evidence="2">WM001</strain>
    </source>
</reference>
<evidence type="ECO:0000256" key="1">
    <source>
        <dbReference type="SAM" id="MobiDB-lite"/>
    </source>
</evidence>
<evidence type="ECO:0000313" key="3">
    <source>
        <dbReference type="Proteomes" id="UP000187209"/>
    </source>
</evidence>
<evidence type="ECO:0008006" key="4">
    <source>
        <dbReference type="Google" id="ProtNLM"/>
    </source>
</evidence>
<organism evidence="2 3">
    <name type="scientific">Stentor coeruleus</name>
    <dbReference type="NCBI Taxonomy" id="5963"/>
    <lineage>
        <taxon>Eukaryota</taxon>
        <taxon>Sar</taxon>
        <taxon>Alveolata</taxon>
        <taxon>Ciliophora</taxon>
        <taxon>Postciliodesmatophora</taxon>
        <taxon>Heterotrichea</taxon>
        <taxon>Heterotrichida</taxon>
        <taxon>Stentoridae</taxon>
        <taxon>Stentor</taxon>
    </lineage>
</organism>
<dbReference type="PANTHER" id="PTHR37028:SF4">
    <property type="entry name" value="ALMS MOTIF DOMAIN-CONTAINING PROTEIN"/>
    <property type="match status" value="1"/>
</dbReference>
<feature type="region of interest" description="Disordered" evidence="1">
    <location>
        <begin position="226"/>
        <end position="245"/>
    </location>
</feature>
<comment type="caution">
    <text evidence="2">The sequence shown here is derived from an EMBL/GenBank/DDBJ whole genome shotgun (WGS) entry which is preliminary data.</text>
</comment>
<dbReference type="OrthoDB" id="327847at2759"/>
<sequence length="562" mass="65253">MSSSEWSSEIEVDINELKEDATIRVVKSSTQTQFLSVLNKPTIPDLKDIENPHNINSENTEQGSRLATSYSPEASLGSLPKTPVKFKINAKIIDIFDDTKSPPPRITDINERFHNFKEKVKAKIDKMSQDQQEIQKKTCTFKPKLLNNKRSARNFEEFLNEMKKFERCKDEKLNRLRTIKGKDNIALTHAPALCKQSMKIVKKKEAAKPAHLKLYQERRVVNQKKEKTKAEPFPSFSPTVNPKSHNLKRENTINNILYEDAIRRQNKRSQSPLYFKEKFMSQKSEQVLCDKLAKEFHNAICTLFTADKVQFTYSEFLSILYEMFFIKNEIDDFGYNLESDQTVKAWNTIGRSATNDGKTVSKQELLDFLLAVMNYEHPSFIQDIKIVHREFISFYENRHLSILNQKKSKIFREREQTFTPSYLSCYSNSPCEISCKRPQIFFPGSPQEDDKEKFKNKAGNFDFCTFKPKIKRGPKIIMNQSFNDSDSLSSEYIRFSEDPGSKTSHRTEILYNFSKIAQERINQRNKDFVDTEISFSDCSFTPKAKKMKKLKKIESQSKAGGA</sequence>
<proteinExistence type="predicted"/>
<dbReference type="AlphaFoldDB" id="A0A1R2C2W1"/>
<feature type="region of interest" description="Disordered" evidence="1">
    <location>
        <begin position="43"/>
        <end position="74"/>
    </location>
</feature>